<gene>
    <name evidence="6" type="primary">aglB</name>
    <name evidence="6" type="ORF">SNEC2469_LOCUS2135</name>
</gene>
<feature type="region of interest" description="Disordered" evidence="4">
    <location>
        <begin position="94"/>
        <end position="116"/>
    </location>
</feature>
<feature type="region of interest" description="Disordered" evidence="4">
    <location>
        <begin position="10"/>
        <end position="76"/>
    </location>
</feature>
<feature type="compositionally biased region" description="Low complexity" evidence="4">
    <location>
        <begin position="1362"/>
        <end position="1373"/>
    </location>
</feature>
<dbReference type="GO" id="GO:0008270">
    <property type="term" value="F:zinc ion binding"/>
    <property type="evidence" value="ECO:0007669"/>
    <property type="project" value="UniProtKB-KW"/>
</dbReference>
<feature type="compositionally biased region" description="Basic and acidic residues" evidence="4">
    <location>
        <begin position="1376"/>
        <end position="1396"/>
    </location>
</feature>
<evidence type="ECO:0000256" key="1">
    <source>
        <dbReference type="ARBA" id="ARBA00022801"/>
    </source>
</evidence>
<feature type="compositionally biased region" description="Pro residues" evidence="4">
    <location>
        <begin position="30"/>
        <end position="40"/>
    </location>
</feature>
<dbReference type="OrthoDB" id="1740265at2759"/>
<feature type="region of interest" description="Disordered" evidence="4">
    <location>
        <begin position="485"/>
        <end position="509"/>
    </location>
</feature>
<organism evidence="6 7">
    <name type="scientific">Symbiodinium necroappetens</name>
    <dbReference type="NCBI Taxonomy" id="1628268"/>
    <lineage>
        <taxon>Eukaryota</taxon>
        <taxon>Sar</taxon>
        <taxon>Alveolata</taxon>
        <taxon>Dinophyceae</taxon>
        <taxon>Suessiales</taxon>
        <taxon>Symbiodiniaceae</taxon>
        <taxon>Symbiodinium</taxon>
    </lineage>
</organism>
<keyword evidence="3" id="KW-0863">Zinc-finger</keyword>
<comment type="caution">
    <text evidence="6">The sequence shown here is derived from an EMBL/GenBank/DDBJ whole genome shotgun (WGS) entry which is preliminary data.</text>
</comment>
<feature type="domain" description="B box-type" evidence="5">
    <location>
        <begin position="1023"/>
        <end position="1065"/>
    </location>
</feature>
<dbReference type="Pfam" id="PF00128">
    <property type="entry name" value="Alpha-amylase"/>
    <property type="match status" value="1"/>
</dbReference>
<feature type="non-terminal residue" evidence="6">
    <location>
        <position position="1"/>
    </location>
</feature>
<keyword evidence="2" id="KW-0326">Glycosidase</keyword>
<dbReference type="GO" id="GO:0005975">
    <property type="term" value="P:carbohydrate metabolic process"/>
    <property type="evidence" value="ECO:0007669"/>
    <property type="project" value="InterPro"/>
</dbReference>
<dbReference type="SUPFAM" id="SSF51445">
    <property type="entry name" value="(Trans)glycosidases"/>
    <property type="match status" value="1"/>
</dbReference>
<dbReference type="InterPro" id="IPR017853">
    <property type="entry name" value="GH"/>
</dbReference>
<evidence type="ECO:0000259" key="5">
    <source>
        <dbReference type="PROSITE" id="PS50119"/>
    </source>
</evidence>
<feature type="compositionally biased region" description="Low complexity" evidence="4">
    <location>
        <begin position="41"/>
        <end position="57"/>
    </location>
</feature>
<evidence type="ECO:0000256" key="4">
    <source>
        <dbReference type="SAM" id="MobiDB-lite"/>
    </source>
</evidence>
<dbReference type="EMBL" id="CAJNJA010006487">
    <property type="protein sequence ID" value="CAE7210994.1"/>
    <property type="molecule type" value="Genomic_DNA"/>
</dbReference>
<keyword evidence="1" id="KW-0378">Hydrolase</keyword>
<evidence type="ECO:0000256" key="3">
    <source>
        <dbReference type="PROSITE-ProRule" id="PRU00024"/>
    </source>
</evidence>
<keyword evidence="3" id="KW-0479">Metal-binding</keyword>
<evidence type="ECO:0000313" key="6">
    <source>
        <dbReference type="EMBL" id="CAE7210994.1"/>
    </source>
</evidence>
<dbReference type="CDD" id="cd19757">
    <property type="entry name" value="Bbox1"/>
    <property type="match status" value="1"/>
</dbReference>
<dbReference type="PANTHER" id="PTHR10357">
    <property type="entry name" value="ALPHA-AMYLASE FAMILY MEMBER"/>
    <property type="match status" value="1"/>
</dbReference>
<dbReference type="Gene3D" id="3.20.20.80">
    <property type="entry name" value="Glycosidases"/>
    <property type="match status" value="1"/>
</dbReference>
<dbReference type="Gene3D" id="1.20.5.190">
    <property type="match status" value="1"/>
</dbReference>
<dbReference type="Gene3D" id="4.10.640.40">
    <property type="entry name" value="Cytoplasmic polyadenylation element-binding protein, ZZ domain"/>
    <property type="match status" value="1"/>
</dbReference>
<protein>
    <submittedName>
        <fullName evidence="6">AglB protein</fullName>
    </submittedName>
</protein>
<dbReference type="InterPro" id="IPR038446">
    <property type="entry name" value="CEBP_ZZ_sf"/>
</dbReference>
<sequence>IRVDMKVAGVAAPPGLASTGGAVASANLPPSMPPPPPPAPLSIASISSSYPAMQTAPTAPPASAPSTNQAAPAAPTAQAVRVATAATVPNTPARPATAVAAARKTKTDTSHSDPKEQPLRELREFCDHWGFEENTRRYLVGLPAKVQKVVINNFEAPPTVQCVDALVHNFAKSILLKHGYEDLDMDQFVARWSLRPSLPVWGFAEIGGSKVQQVILSSWLRLLDGLREGSKQWTSRNMMQQSAIANMAAACWPCGCGGGEPQRPQKAMEDAKRPVFGAEAERIGTRLDEATDEFLKETKSCRALQIPPGQDQLTAMEYVAYLGINLQLEPELSWVAREMLAAPMPPQAEMKVSKAGVCYFHDLLNDYYTIEHPLTQRYLKVLERQRLDLLCLRTKPSVNGLLFSQPDMLFNKQFRNLQIPCQSCGVMQSTLKCNQCLMSFCQSCADALHKNALGPRFDEVFAHYKAEGYTKKEVQSYWDQAKAEKPAKAKVQPEPKPKAKAKALRGAKDTVAEDPSMMRTSTRLPRTRAVLKNMRRRDKDWRIGAIVYQLFVDRFAPPDDFEAKKKLYPDEATFHGWKELPKGGQLVESAGYYSNELAFWGGDLPSLTSKLDYIDGLGIDVLYLQPITKSYSNHKYDTIDYKQLDSQYGTDADFKSLSDKVHDKGMKLVLDFVFNHCGKRCQLVKDALADASSPKRKYFFMGDEYKPHGYKVWGCAPALVEFALENKELQKHLWDAPDSALATWLSKGADGARLDVASEIGLELLASITRAAHKYKKVMSLHMGVLVYGLAEGVLPGPSAAQSLSRMIADSSMDEANVLVKPTMESTHRRTDGQVTVQARKFAQCLQFTWPGCPLIYYGDELGLEGGEDPHNRAPMPWERNNDQNEMLKHTKMLMLALPYFKSYVDASELRITGDYRDLPTTKLMAFIRTTDRVSDVMIVLANPTSEVVKEMVVVPVPAILGHTLFKDDLPASIDQLSGEEMRLLGSTLTVDVAPKTVRVYAMVNEVGNPKNHTFLTTACGSLCSTCAVKKPQVFCANCEDYFCFKCFEDMHRRGNRLQHKSMLVSVSDGDVIEPQKRCEECEDRPAAFACDYCLDNYCVQCFWKCHFNGHRRQHTASKVAVVPMCNQCQNVRATIFSEQTQELMCTECFTMLHAKGNRMLHLFMDSMDLLVLLERLDPAFQEHMRRARPRVLWALSQLQGWVKGIEARRNFKKRKDVVLMIQRRWRGVLTRRRLLGMLHMHKWRRRQVNNYFLPKTAAERRAVKQKTTAMLSAKDVTTRAANQSLRELRQTILSTANADPLEDAQLTRDQMEALPGAVDNMAATVSGFGGFGGGAPSGAQTAPPGGISPYTSYEQSSRFNGAITGPAGAATTQDLSKKDIRNTRDSTLRQITRLD</sequence>
<feature type="compositionally biased region" description="Basic and acidic residues" evidence="4">
    <location>
        <begin position="105"/>
        <end position="116"/>
    </location>
</feature>
<keyword evidence="7" id="KW-1185">Reference proteome</keyword>
<evidence type="ECO:0000313" key="7">
    <source>
        <dbReference type="Proteomes" id="UP000601435"/>
    </source>
</evidence>
<proteinExistence type="predicted"/>
<dbReference type="InterPro" id="IPR000048">
    <property type="entry name" value="IQ_motif_EF-hand-BS"/>
</dbReference>
<evidence type="ECO:0000256" key="2">
    <source>
        <dbReference type="ARBA" id="ARBA00023295"/>
    </source>
</evidence>
<dbReference type="Proteomes" id="UP000601435">
    <property type="component" value="Unassembled WGS sequence"/>
</dbReference>
<dbReference type="PROSITE" id="PS50119">
    <property type="entry name" value="ZF_BBOX"/>
    <property type="match status" value="1"/>
</dbReference>
<dbReference type="PANTHER" id="PTHR10357:SF210">
    <property type="entry name" value="MALTODEXTRIN GLUCOSIDASE"/>
    <property type="match status" value="1"/>
</dbReference>
<dbReference type="SMART" id="SM00642">
    <property type="entry name" value="Aamy"/>
    <property type="match status" value="1"/>
</dbReference>
<accession>A0A812JK84</accession>
<keyword evidence="3" id="KW-0862">Zinc</keyword>
<dbReference type="InterPro" id="IPR000315">
    <property type="entry name" value="Znf_B-box"/>
</dbReference>
<feature type="region of interest" description="Disordered" evidence="4">
    <location>
        <begin position="1336"/>
        <end position="1396"/>
    </location>
</feature>
<name>A0A812JK84_9DINO</name>
<feature type="compositionally biased region" description="Low complexity" evidence="4">
    <location>
        <begin position="64"/>
        <end position="76"/>
    </location>
</feature>
<dbReference type="GO" id="GO:0016798">
    <property type="term" value="F:hydrolase activity, acting on glycosyl bonds"/>
    <property type="evidence" value="ECO:0007669"/>
    <property type="project" value="UniProtKB-KW"/>
</dbReference>
<reference evidence="6" key="1">
    <citation type="submission" date="2021-02" db="EMBL/GenBank/DDBJ databases">
        <authorList>
            <person name="Dougan E. K."/>
            <person name="Rhodes N."/>
            <person name="Thang M."/>
            <person name="Chan C."/>
        </authorList>
    </citation>
    <scope>NUCLEOTIDE SEQUENCE</scope>
</reference>
<dbReference type="InterPro" id="IPR006047">
    <property type="entry name" value="GH13_cat_dom"/>
</dbReference>
<feature type="compositionally biased region" description="Basic and acidic residues" evidence="4">
    <location>
        <begin position="485"/>
        <end position="497"/>
    </location>
</feature>
<dbReference type="PROSITE" id="PS50096">
    <property type="entry name" value="IQ"/>
    <property type="match status" value="2"/>
</dbReference>
<feature type="compositionally biased region" description="Polar residues" evidence="4">
    <location>
        <begin position="1350"/>
        <end position="1360"/>
    </location>
</feature>
<dbReference type="SMART" id="SM00015">
    <property type="entry name" value="IQ"/>
    <property type="match status" value="2"/>
</dbReference>